<feature type="domain" description="HTH luxR-type" evidence="4">
    <location>
        <begin position="173"/>
        <end position="238"/>
    </location>
</feature>
<dbReference type="SUPFAM" id="SSF46894">
    <property type="entry name" value="C-terminal effector domain of the bipartite response regulators"/>
    <property type="match status" value="1"/>
</dbReference>
<keyword evidence="1" id="KW-0805">Transcription regulation</keyword>
<keyword evidence="6" id="KW-1185">Reference proteome</keyword>
<dbReference type="CDD" id="cd06170">
    <property type="entry name" value="LuxR_C_like"/>
    <property type="match status" value="1"/>
</dbReference>
<dbReference type="SUPFAM" id="SSF75516">
    <property type="entry name" value="Pheromone-binding domain of LuxR-like quorum-sensing transcription factors"/>
    <property type="match status" value="1"/>
</dbReference>
<dbReference type="PRINTS" id="PR00038">
    <property type="entry name" value="HTHLUXR"/>
</dbReference>
<evidence type="ECO:0000256" key="2">
    <source>
        <dbReference type="ARBA" id="ARBA00023125"/>
    </source>
</evidence>
<evidence type="ECO:0000259" key="4">
    <source>
        <dbReference type="PROSITE" id="PS50043"/>
    </source>
</evidence>
<evidence type="ECO:0000313" key="6">
    <source>
        <dbReference type="Proteomes" id="UP001549291"/>
    </source>
</evidence>
<dbReference type="InterPro" id="IPR000792">
    <property type="entry name" value="Tscrpt_reg_LuxR_C"/>
</dbReference>
<dbReference type="PANTHER" id="PTHR44688:SF16">
    <property type="entry name" value="DNA-BINDING TRANSCRIPTIONAL ACTIVATOR DEVR_DOSR"/>
    <property type="match status" value="1"/>
</dbReference>
<dbReference type="InterPro" id="IPR036388">
    <property type="entry name" value="WH-like_DNA-bd_sf"/>
</dbReference>
<dbReference type="PROSITE" id="PS50043">
    <property type="entry name" value="HTH_LUXR_2"/>
    <property type="match status" value="1"/>
</dbReference>
<proteinExistence type="predicted"/>
<sequence length="241" mass="27095">MKRSDRVFQDFVDAIELARNEVEFERTAARTAVCLGFRWFAYLRIVEGAPRLISSYPRSWSSRYFDLHYQQLDPVIRRARLDHDIFGWTSGAAAPGGTKDQRRFFEEAVSFGIRGGVTIPIRGGFGRMAAFTLASDDRGLHPERLIATSAQILRLVGLHFHTHLAARQLVAEVPLVDPVLGHRERQCLAWAARGKTVSESALLLGISPRTVSFHLENAKRKLDATSIAQCVAEAIRRRLLT</sequence>
<dbReference type="Pfam" id="PF00196">
    <property type="entry name" value="GerE"/>
    <property type="match status" value="1"/>
</dbReference>
<dbReference type="Proteomes" id="UP001549291">
    <property type="component" value="Unassembled WGS sequence"/>
</dbReference>
<dbReference type="InterPro" id="IPR016032">
    <property type="entry name" value="Sig_transdc_resp-reg_C-effctor"/>
</dbReference>
<dbReference type="PANTHER" id="PTHR44688">
    <property type="entry name" value="DNA-BINDING TRANSCRIPTIONAL ACTIVATOR DEVR_DOSR"/>
    <property type="match status" value="1"/>
</dbReference>
<dbReference type="RefSeq" id="WP_038954983.1">
    <property type="nucleotide sequence ID" value="NZ_CP066351.1"/>
</dbReference>
<accession>A0ABV2S1S3</accession>
<reference evidence="5 6" key="1">
    <citation type="submission" date="2024-06" db="EMBL/GenBank/DDBJ databases">
        <title>Genomic Encyclopedia of Type Strains, Phase V (KMG-V): Genome sequencing to study the core and pangenomes of soil and plant-associated prokaryotes.</title>
        <authorList>
            <person name="Whitman W."/>
        </authorList>
    </citation>
    <scope>NUCLEOTIDE SEQUENCE [LARGE SCALE GENOMIC DNA]</scope>
    <source>
        <strain evidence="5 6">USDA 160</strain>
    </source>
</reference>
<evidence type="ECO:0000313" key="5">
    <source>
        <dbReference type="EMBL" id="MET4722790.1"/>
    </source>
</evidence>
<dbReference type="Pfam" id="PF03472">
    <property type="entry name" value="Autoind_bind"/>
    <property type="match status" value="1"/>
</dbReference>
<organism evidence="5 6">
    <name type="scientific">Bradyrhizobium japonicum</name>
    <dbReference type="NCBI Taxonomy" id="375"/>
    <lineage>
        <taxon>Bacteria</taxon>
        <taxon>Pseudomonadati</taxon>
        <taxon>Pseudomonadota</taxon>
        <taxon>Alphaproteobacteria</taxon>
        <taxon>Hyphomicrobiales</taxon>
        <taxon>Nitrobacteraceae</taxon>
        <taxon>Bradyrhizobium</taxon>
    </lineage>
</organism>
<comment type="caution">
    <text evidence="5">The sequence shown here is derived from an EMBL/GenBank/DDBJ whole genome shotgun (WGS) entry which is preliminary data.</text>
</comment>
<name>A0ABV2S1S3_BRAJP</name>
<gene>
    <name evidence="5" type="ORF">ABIF63_006896</name>
</gene>
<keyword evidence="3" id="KW-0804">Transcription</keyword>
<dbReference type="Gene3D" id="1.10.10.10">
    <property type="entry name" value="Winged helix-like DNA-binding domain superfamily/Winged helix DNA-binding domain"/>
    <property type="match status" value="1"/>
</dbReference>
<dbReference type="EMBL" id="JBEPTQ010000002">
    <property type="protein sequence ID" value="MET4722790.1"/>
    <property type="molecule type" value="Genomic_DNA"/>
</dbReference>
<evidence type="ECO:0000256" key="3">
    <source>
        <dbReference type="ARBA" id="ARBA00023163"/>
    </source>
</evidence>
<dbReference type="InterPro" id="IPR036693">
    <property type="entry name" value="TF_LuxR_autoind-bd_dom_sf"/>
</dbReference>
<protein>
    <submittedName>
        <fullName evidence="5">LuxR family transcriptional activator of conjugal transfer of Ti plasmids</fullName>
    </submittedName>
</protein>
<dbReference type="InterPro" id="IPR005143">
    <property type="entry name" value="TF_LuxR_autoind-bd_dom"/>
</dbReference>
<dbReference type="SMART" id="SM00421">
    <property type="entry name" value="HTH_LUXR"/>
    <property type="match status" value="1"/>
</dbReference>
<dbReference type="Gene3D" id="3.30.450.80">
    <property type="entry name" value="Transcription factor LuxR-like, autoinducer-binding domain"/>
    <property type="match status" value="1"/>
</dbReference>
<keyword evidence="2" id="KW-0238">DNA-binding</keyword>
<evidence type="ECO:0000256" key="1">
    <source>
        <dbReference type="ARBA" id="ARBA00023015"/>
    </source>
</evidence>